<dbReference type="InterPro" id="IPR026350">
    <property type="entry name" value="GxxExxY"/>
</dbReference>
<organism evidence="1 2">
    <name type="scientific">Marinifilum flexuosum</name>
    <dbReference type="NCBI Taxonomy" id="1117708"/>
    <lineage>
        <taxon>Bacteria</taxon>
        <taxon>Pseudomonadati</taxon>
        <taxon>Bacteroidota</taxon>
        <taxon>Bacteroidia</taxon>
        <taxon>Marinilabiliales</taxon>
        <taxon>Marinifilaceae</taxon>
    </lineage>
</organism>
<dbReference type="NCBIfam" id="TIGR04256">
    <property type="entry name" value="GxxExxY"/>
    <property type="match status" value="1"/>
</dbReference>
<protein>
    <submittedName>
        <fullName evidence="1">GxxExxY protein</fullName>
    </submittedName>
</protein>
<evidence type="ECO:0000313" key="1">
    <source>
        <dbReference type="EMBL" id="RKE03087.1"/>
    </source>
</evidence>
<keyword evidence="2" id="KW-1185">Reference proteome</keyword>
<dbReference type="Pfam" id="PF13366">
    <property type="entry name" value="PDDEXK_3"/>
    <property type="match status" value="1"/>
</dbReference>
<reference evidence="1 2" key="1">
    <citation type="submission" date="2018-09" db="EMBL/GenBank/DDBJ databases">
        <title>Genomic Encyclopedia of Archaeal and Bacterial Type Strains, Phase II (KMG-II): from individual species to whole genera.</title>
        <authorList>
            <person name="Goeker M."/>
        </authorList>
    </citation>
    <scope>NUCLEOTIDE SEQUENCE [LARGE SCALE GENOMIC DNA]</scope>
    <source>
        <strain evidence="1 2">DSM 21950</strain>
    </source>
</reference>
<dbReference type="Proteomes" id="UP000284531">
    <property type="component" value="Unassembled WGS sequence"/>
</dbReference>
<sequence length="141" mass="16678">MELHMIENYKYTELTDKIIEAFYKVYNQLGIGFQEKVYENALLIELDKRLLNFEKQKNIKVYYEGQIIGDFYADIIVNKCVIIELKAVESIRLEHEVQLVNYLRATNIEVGLLLNFGHKPQIKRKVFANDRKVNLNDHIKS</sequence>
<name>A0A419X5U4_9BACT</name>
<comment type="caution">
    <text evidence="1">The sequence shown here is derived from an EMBL/GenBank/DDBJ whole genome shotgun (WGS) entry which is preliminary data.</text>
</comment>
<dbReference type="EMBL" id="RAPQ01000008">
    <property type="protein sequence ID" value="RKE03087.1"/>
    <property type="molecule type" value="Genomic_DNA"/>
</dbReference>
<dbReference type="AlphaFoldDB" id="A0A419X5U4"/>
<gene>
    <name evidence="1" type="ORF">BXY64_0077</name>
</gene>
<proteinExistence type="predicted"/>
<accession>A0A419X5U4</accession>
<evidence type="ECO:0000313" key="2">
    <source>
        <dbReference type="Proteomes" id="UP000284531"/>
    </source>
</evidence>